<dbReference type="STRING" id="1867952.MTBPR1_10204"/>
<evidence type="ECO:0000256" key="1">
    <source>
        <dbReference type="SAM" id="Phobius"/>
    </source>
</evidence>
<accession>A0A1C3RCE7</accession>
<keyword evidence="1" id="KW-0812">Transmembrane</keyword>
<protein>
    <submittedName>
        <fullName evidence="2">Uncharacterized protein</fullName>
    </submittedName>
</protein>
<keyword evidence="1" id="KW-0472">Membrane</keyword>
<organism evidence="2 3">
    <name type="scientific">Candidatus Terasakiella magnetica</name>
    <dbReference type="NCBI Taxonomy" id="1867952"/>
    <lineage>
        <taxon>Bacteria</taxon>
        <taxon>Pseudomonadati</taxon>
        <taxon>Pseudomonadota</taxon>
        <taxon>Alphaproteobacteria</taxon>
        <taxon>Rhodospirillales</taxon>
        <taxon>Terasakiellaceae</taxon>
        <taxon>Terasakiella</taxon>
    </lineage>
</organism>
<evidence type="ECO:0000313" key="2">
    <source>
        <dbReference type="EMBL" id="SCA54957.1"/>
    </source>
</evidence>
<keyword evidence="3" id="KW-1185">Reference proteome</keyword>
<feature type="transmembrane region" description="Helical" evidence="1">
    <location>
        <begin position="19"/>
        <end position="37"/>
    </location>
</feature>
<sequence length="83" mass="9668">MSEQQDVHWLCRPETIKKLWVIGIVILVITVALEFTIHPHPYFEVDGWFGFNAWFGFGACAAMVLFAKLLGIFLKRKDTYYDD</sequence>
<gene>
    <name evidence="2" type="ORF">MTBPR1_10204</name>
</gene>
<proteinExistence type="predicted"/>
<name>A0A1C3RCE7_9PROT</name>
<dbReference type="Proteomes" id="UP000231658">
    <property type="component" value="Unassembled WGS sequence"/>
</dbReference>
<dbReference type="EMBL" id="FLYE01000001">
    <property type="protein sequence ID" value="SCA54957.1"/>
    <property type="molecule type" value="Genomic_DNA"/>
</dbReference>
<feature type="transmembrane region" description="Helical" evidence="1">
    <location>
        <begin position="49"/>
        <end position="74"/>
    </location>
</feature>
<dbReference type="RefSeq" id="WP_069185684.1">
    <property type="nucleotide sequence ID" value="NZ_FLYE01000001.1"/>
</dbReference>
<dbReference type="OrthoDB" id="282116at2"/>
<keyword evidence="1" id="KW-1133">Transmembrane helix</keyword>
<dbReference type="AlphaFoldDB" id="A0A1C3RCE7"/>
<evidence type="ECO:0000313" key="3">
    <source>
        <dbReference type="Proteomes" id="UP000231658"/>
    </source>
</evidence>
<reference evidence="2 3" key="1">
    <citation type="submission" date="2016-07" db="EMBL/GenBank/DDBJ databases">
        <authorList>
            <person name="Lefevre C.T."/>
        </authorList>
    </citation>
    <scope>NUCLEOTIDE SEQUENCE [LARGE SCALE GENOMIC DNA]</scope>
    <source>
        <strain evidence="2">PR1</strain>
    </source>
</reference>